<comment type="caution">
    <text evidence="2">The sequence shown here is derived from an EMBL/GenBank/DDBJ whole genome shotgun (WGS) entry which is preliminary data.</text>
</comment>
<keyword evidence="3" id="KW-1185">Reference proteome</keyword>
<keyword evidence="1" id="KW-0812">Transmembrane</keyword>
<evidence type="ECO:0000313" key="2">
    <source>
        <dbReference type="EMBL" id="KAH9313260.1"/>
    </source>
</evidence>
<protein>
    <submittedName>
        <fullName evidence="2">Uncharacterized protein</fullName>
    </submittedName>
</protein>
<gene>
    <name evidence="2" type="ORF">KI387_028295</name>
</gene>
<dbReference type="OMA" id="WFNICEV"/>
<dbReference type="Proteomes" id="UP000824469">
    <property type="component" value="Unassembled WGS sequence"/>
</dbReference>
<reference evidence="2 3" key="1">
    <citation type="journal article" date="2021" name="Nat. Plants">
        <title>The Taxus genome provides insights into paclitaxel biosynthesis.</title>
        <authorList>
            <person name="Xiong X."/>
            <person name="Gou J."/>
            <person name="Liao Q."/>
            <person name="Li Y."/>
            <person name="Zhou Q."/>
            <person name="Bi G."/>
            <person name="Li C."/>
            <person name="Du R."/>
            <person name="Wang X."/>
            <person name="Sun T."/>
            <person name="Guo L."/>
            <person name="Liang H."/>
            <person name="Lu P."/>
            <person name="Wu Y."/>
            <person name="Zhang Z."/>
            <person name="Ro D.K."/>
            <person name="Shang Y."/>
            <person name="Huang S."/>
            <person name="Yan J."/>
        </authorList>
    </citation>
    <scope>NUCLEOTIDE SEQUENCE [LARGE SCALE GENOMIC DNA]</scope>
    <source>
        <strain evidence="2">Ta-2019</strain>
    </source>
</reference>
<keyword evidence="1" id="KW-1133">Transmembrane helix</keyword>
<accession>A0AA38G0G7</accession>
<keyword evidence="1" id="KW-0472">Membrane</keyword>
<sequence>MTALKSVLSSGLLVLQLCLGFWQIAKLTPVGGLIQAVIAWLLSLLPFFLSSTHAQLNTFPGHVFKKARLNVMKAGNLFRFNEDTSQNETALSYLGDVFRLERKRSVDENTLYVNESRCPCYHITNSHWYFLVLVANEMKNEEMVILKGYKSFWEGVATGGVMDFFEVLDCVILENQEIFSVTDGVLLPVNLSNFKPSNDIEWKVIKGNHVRAVIAGGAKTDKMGATLVRFDRNILELEHVEGKIRKTIKCGDIDIEFCWFRQECDARPTTSGGGLKFHCSEEEFIKVITLFSCMGKNRSGSLKSCSPKNKVRVRGLWGSLDHYINTGYPRIYELDLGDAVVE</sequence>
<organism evidence="2 3">
    <name type="scientific">Taxus chinensis</name>
    <name type="common">Chinese yew</name>
    <name type="synonym">Taxus wallichiana var. chinensis</name>
    <dbReference type="NCBI Taxonomy" id="29808"/>
    <lineage>
        <taxon>Eukaryota</taxon>
        <taxon>Viridiplantae</taxon>
        <taxon>Streptophyta</taxon>
        <taxon>Embryophyta</taxon>
        <taxon>Tracheophyta</taxon>
        <taxon>Spermatophyta</taxon>
        <taxon>Pinopsida</taxon>
        <taxon>Pinidae</taxon>
        <taxon>Conifers II</taxon>
        <taxon>Cupressales</taxon>
        <taxon>Taxaceae</taxon>
        <taxon>Taxus</taxon>
    </lineage>
</organism>
<evidence type="ECO:0000256" key="1">
    <source>
        <dbReference type="SAM" id="Phobius"/>
    </source>
</evidence>
<feature type="transmembrane region" description="Helical" evidence="1">
    <location>
        <begin position="30"/>
        <end position="49"/>
    </location>
</feature>
<dbReference type="EMBL" id="JAHRHJ020000006">
    <property type="protein sequence ID" value="KAH9313260.1"/>
    <property type="molecule type" value="Genomic_DNA"/>
</dbReference>
<evidence type="ECO:0000313" key="3">
    <source>
        <dbReference type="Proteomes" id="UP000824469"/>
    </source>
</evidence>
<name>A0AA38G0G7_TAXCH</name>
<dbReference type="AlphaFoldDB" id="A0AA38G0G7"/>
<proteinExistence type="predicted"/>